<dbReference type="GO" id="GO:0005829">
    <property type="term" value="C:cytosol"/>
    <property type="evidence" value="ECO:0007669"/>
    <property type="project" value="TreeGrafter"/>
</dbReference>
<dbReference type="InterPro" id="IPR036467">
    <property type="entry name" value="LS/RS_sf"/>
</dbReference>
<evidence type="ECO:0000256" key="7">
    <source>
        <dbReference type="ARBA" id="ARBA00012153"/>
    </source>
</evidence>
<evidence type="ECO:0000256" key="1">
    <source>
        <dbReference type="ARBA" id="ARBA00001947"/>
    </source>
</evidence>
<evidence type="ECO:0000256" key="14">
    <source>
        <dbReference type="ARBA" id="ARBA00022801"/>
    </source>
</evidence>
<name>A0A1B0FC87_GLOMM</name>
<dbReference type="STRING" id="37546.A0A1B0FC87"/>
<evidence type="ECO:0000313" key="22">
    <source>
        <dbReference type="EnsemblMetazoa" id="GMOY001178-PA"/>
    </source>
</evidence>
<dbReference type="GO" id="GO:0008686">
    <property type="term" value="F:3,4-dihydroxy-2-butanone-4-phosphate synthase activity"/>
    <property type="evidence" value="ECO:0007669"/>
    <property type="project" value="UniProtKB-EC"/>
</dbReference>
<evidence type="ECO:0000256" key="8">
    <source>
        <dbReference type="ARBA" id="ARBA00012664"/>
    </source>
</evidence>
<dbReference type="Gene3D" id="3.90.870.10">
    <property type="entry name" value="DHBP synthase"/>
    <property type="match status" value="1"/>
</dbReference>
<comment type="similarity">
    <text evidence="5">In the N-terminal section; belongs to the DHBP synthase family.</text>
</comment>
<dbReference type="InterPro" id="IPR034964">
    <property type="entry name" value="LS"/>
</dbReference>
<dbReference type="NCBIfam" id="TIGR00114">
    <property type="entry name" value="lumazine-synth"/>
    <property type="match status" value="1"/>
</dbReference>
<dbReference type="GO" id="GO:0046872">
    <property type="term" value="F:metal ion binding"/>
    <property type="evidence" value="ECO:0007669"/>
    <property type="project" value="UniProtKB-KW"/>
</dbReference>
<dbReference type="InterPro" id="IPR036144">
    <property type="entry name" value="RibA-like_sf"/>
</dbReference>
<dbReference type="VEuPathDB" id="VectorBase:GMOY001178"/>
<dbReference type="EC" id="4.1.99.12" evidence="7"/>
<dbReference type="EMBL" id="CCAG010013834">
    <property type="status" value="NOT_ANNOTATED_CDS"/>
    <property type="molecule type" value="Genomic_DNA"/>
</dbReference>
<evidence type="ECO:0000256" key="16">
    <source>
        <dbReference type="ARBA" id="ARBA00023134"/>
    </source>
</evidence>
<keyword evidence="16" id="KW-0342">GTP-binding</keyword>
<evidence type="ECO:0000256" key="2">
    <source>
        <dbReference type="ARBA" id="ARBA00004853"/>
    </source>
</evidence>
<evidence type="ECO:0000256" key="5">
    <source>
        <dbReference type="ARBA" id="ARBA00005520"/>
    </source>
</evidence>
<dbReference type="InterPro" id="IPR000926">
    <property type="entry name" value="RibA"/>
</dbReference>
<dbReference type="InterPro" id="IPR002180">
    <property type="entry name" value="LS/RS"/>
</dbReference>
<dbReference type="GO" id="GO:0009231">
    <property type="term" value="P:riboflavin biosynthetic process"/>
    <property type="evidence" value="ECO:0007669"/>
    <property type="project" value="UniProtKB-UniPathway"/>
</dbReference>
<dbReference type="NCBIfam" id="NF000812">
    <property type="entry name" value="PRK00061.1-4"/>
    <property type="match status" value="1"/>
</dbReference>
<dbReference type="EC" id="2.5.1.78" evidence="8"/>
<dbReference type="FunFam" id="3.40.50.960:FF:000001">
    <property type="entry name" value="6,7-dimethyl-8-ribityllumazine synthase"/>
    <property type="match status" value="1"/>
</dbReference>
<dbReference type="Gene3D" id="3.40.50.10990">
    <property type="entry name" value="GTP cyclohydrolase II"/>
    <property type="match status" value="1"/>
</dbReference>
<dbReference type="PANTHER" id="PTHR21327">
    <property type="entry name" value="GTP CYCLOHYDROLASE II-RELATED"/>
    <property type="match status" value="1"/>
</dbReference>
<dbReference type="Pfam" id="PF00885">
    <property type="entry name" value="DMRL_synthase"/>
    <property type="match status" value="1"/>
</dbReference>
<comment type="pathway">
    <text evidence="3">Cofactor biosynthesis; riboflavin biosynthesis; 2-hydroxy-3-oxobutyl phosphate from D-ribulose 5-phosphate: step 1/1.</text>
</comment>
<dbReference type="EC" id="3.5.4.25" evidence="9"/>
<evidence type="ECO:0000256" key="12">
    <source>
        <dbReference type="ARBA" id="ARBA00022723"/>
    </source>
</evidence>
<comment type="subunit">
    <text evidence="19">Oligomer forming an icosahedral capsid.</text>
</comment>
<dbReference type="HAMAP" id="MF_00178">
    <property type="entry name" value="Lumazine_synth"/>
    <property type="match status" value="1"/>
</dbReference>
<evidence type="ECO:0000256" key="4">
    <source>
        <dbReference type="ARBA" id="ARBA00004917"/>
    </source>
</evidence>
<evidence type="ECO:0000256" key="17">
    <source>
        <dbReference type="ARBA" id="ARBA00048785"/>
    </source>
</evidence>
<keyword evidence="12" id="KW-0479">Metal-binding</keyword>
<evidence type="ECO:0000256" key="10">
    <source>
        <dbReference type="ARBA" id="ARBA00022619"/>
    </source>
</evidence>
<dbReference type="Gene3D" id="3.40.50.960">
    <property type="entry name" value="Lumazine/riboflavin synthase"/>
    <property type="match status" value="1"/>
</dbReference>
<dbReference type="GO" id="GO:0009349">
    <property type="term" value="C:riboflavin synthase complex"/>
    <property type="evidence" value="ECO:0007669"/>
    <property type="project" value="InterPro"/>
</dbReference>
<keyword evidence="11" id="KW-0808">Transferase</keyword>
<evidence type="ECO:0000256" key="6">
    <source>
        <dbReference type="ARBA" id="ARBA00007424"/>
    </source>
</evidence>
<dbReference type="CDD" id="cd00641">
    <property type="entry name" value="GTP_cyclohydro2"/>
    <property type="match status" value="1"/>
</dbReference>
<accession>A0A1B0FC87</accession>
<feature type="domain" description="GTP cyclohydrolase II" evidence="21">
    <location>
        <begin position="60"/>
        <end position="204"/>
    </location>
</feature>
<evidence type="ECO:0000256" key="13">
    <source>
        <dbReference type="ARBA" id="ARBA00022741"/>
    </source>
</evidence>
<comment type="catalytic activity">
    <reaction evidence="18">
        <text>GTP + 4 H2O = 2,5-diamino-6-hydroxy-4-(5-phosphoribosylamino)-pyrimidine + formate + 2 phosphate + 3 H(+)</text>
        <dbReference type="Rhea" id="RHEA:23704"/>
        <dbReference type="ChEBI" id="CHEBI:15377"/>
        <dbReference type="ChEBI" id="CHEBI:15378"/>
        <dbReference type="ChEBI" id="CHEBI:15740"/>
        <dbReference type="ChEBI" id="CHEBI:37565"/>
        <dbReference type="ChEBI" id="CHEBI:43474"/>
        <dbReference type="ChEBI" id="CHEBI:58614"/>
        <dbReference type="EC" id="3.5.4.25"/>
    </reaction>
</comment>
<dbReference type="AlphaFoldDB" id="A0A1B0FC87"/>
<comment type="similarity">
    <text evidence="6">Belongs to the DMRL synthase family.</text>
</comment>
<dbReference type="SUPFAM" id="SSF52121">
    <property type="entry name" value="Lumazine synthase"/>
    <property type="match status" value="1"/>
</dbReference>
<evidence type="ECO:0000256" key="18">
    <source>
        <dbReference type="ARBA" id="ARBA00049295"/>
    </source>
</evidence>
<proteinExistence type="inferred from homology"/>
<evidence type="ECO:0000256" key="19">
    <source>
        <dbReference type="ARBA" id="ARBA00063688"/>
    </source>
</evidence>
<comment type="cofactor">
    <cofactor evidence="1">
        <name>Zn(2+)</name>
        <dbReference type="ChEBI" id="CHEBI:29105"/>
    </cofactor>
</comment>
<evidence type="ECO:0000256" key="9">
    <source>
        <dbReference type="ARBA" id="ARBA00012762"/>
    </source>
</evidence>
<evidence type="ECO:0000256" key="3">
    <source>
        <dbReference type="ARBA" id="ARBA00004904"/>
    </source>
</evidence>
<evidence type="ECO:0000259" key="21">
    <source>
        <dbReference type="Pfam" id="PF00925"/>
    </source>
</evidence>
<keyword evidence="15" id="KW-0862">Zinc</keyword>
<evidence type="ECO:0000256" key="15">
    <source>
        <dbReference type="ARBA" id="ARBA00022833"/>
    </source>
</evidence>
<dbReference type="InterPro" id="IPR000422">
    <property type="entry name" value="DHBP_synthase_RibB"/>
</dbReference>
<keyword evidence="14" id="KW-0378">Hydrolase</keyword>
<protein>
    <recommendedName>
        <fullName evidence="20">6,7-dimethyl-8-ribityllumazine synthase, chloroplastic</fullName>
        <ecNumber evidence="8">2.5.1.78</ecNumber>
        <ecNumber evidence="9">3.5.4.25</ecNumber>
        <ecNumber evidence="7">4.1.99.12</ecNumber>
    </recommendedName>
</protein>
<keyword evidence="10" id="KW-0686">Riboflavin biosynthesis</keyword>
<dbReference type="GO" id="GO:0003935">
    <property type="term" value="F:GTP cyclohydrolase II activity"/>
    <property type="evidence" value="ECO:0007669"/>
    <property type="project" value="UniProtKB-EC"/>
</dbReference>
<dbReference type="GO" id="GO:0000906">
    <property type="term" value="F:6,7-dimethyl-8-ribityllumazine synthase activity"/>
    <property type="evidence" value="ECO:0007669"/>
    <property type="project" value="UniProtKB-EC"/>
</dbReference>
<keyword evidence="23" id="KW-1185">Reference proteome</keyword>
<dbReference type="GO" id="GO:0005525">
    <property type="term" value="F:GTP binding"/>
    <property type="evidence" value="ECO:0007669"/>
    <property type="project" value="UniProtKB-KW"/>
</dbReference>
<dbReference type="Pfam" id="PF00925">
    <property type="entry name" value="GTP_cyclohydro2"/>
    <property type="match status" value="1"/>
</dbReference>
<evidence type="ECO:0000256" key="20">
    <source>
        <dbReference type="ARBA" id="ARBA00072565"/>
    </source>
</evidence>
<dbReference type="EnsemblMetazoa" id="GMOY001178-RA">
    <property type="protein sequence ID" value="GMOY001178-PA"/>
    <property type="gene ID" value="GMOY001178"/>
</dbReference>
<dbReference type="UniPathway" id="UPA00275">
    <property type="reaction ID" value="UER00400"/>
</dbReference>
<comment type="catalytic activity">
    <reaction evidence="17">
        <text>(2S)-2-hydroxy-3-oxobutyl phosphate + 5-amino-6-(D-ribitylamino)uracil = 6,7-dimethyl-8-(1-D-ribityl)lumazine + phosphate + 2 H2O + H(+)</text>
        <dbReference type="Rhea" id="RHEA:26152"/>
        <dbReference type="ChEBI" id="CHEBI:15377"/>
        <dbReference type="ChEBI" id="CHEBI:15378"/>
        <dbReference type="ChEBI" id="CHEBI:15934"/>
        <dbReference type="ChEBI" id="CHEBI:43474"/>
        <dbReference type="ChEBI" id="CHEBI:58201"/>
        <dbReference type="ChEBI" id="CHEBI:58830"/>
        <dbReference type="EC" id="2.5.1.78"/>
    </reaction>
</comment>
<sequence length="379" mass="41912">MRLAGLKECGVCCEVMKEDGTMMRTSQLWEMAKEHNLTFITIRDLQDYIRIHEKHVKEEAVANLPTQYGDFKMYGYINDITGEHHLALVKGDAFGSLRCDCGLQLQTAMRQVEVEGRGIILYMRQEGRGIGLINKIKAYALQEQGYDTVEANVKLGFAPDLREYWVGAQILSDLGVKSLRLLTNNPDKVYGLGEFGLKINERVPLEIPAQKYDRNKYQEEEKMRQINLVEGKVVAPEGMKVGIVAARFNEIIVNKLLGGAVDGLVRHGVEEENITAAWVPGAFEIPITAQKMAQSGKYDAIICVGAVIRGDTSHYDLVCNESAKGIAQVELATGIPVLFGVITTENIEQAIARAGSKAGNKGYDCALSAIEMVNLMKQL</sequence>
<dbReference type="NCBIfam" id="NF001591">
    <property type="entry name" value="PRK00393.1"/>
    <property type="match status" value="1"/>
</dbReference>
<dbReference type="InterPro" id="IPR017945">
    <property type="entry name" value="DHBP_synth_RibB-like_a/b_dom"/>
</dbReference>
<dbReference type="PANTHER" id="PTHR21327:SF18">
    <property type="entry name" value="3,4-DIHYDROXY-2-BUTANONE 4-PHOSPHATE SYNTHASE"/>
    <property type="match status" value="1"/>
</dbReference>
<dbReference type="CDD" id="cd09209">
    <property type="entry name" value="Lumazine_synthase-I"/>
    <property type="match status" value="1"/>
</dbReference>
<evidence type="ECO:0000313" key="23">
    <source>
        <dbReference type="Proteomes" id="UP000092444"/>
    </source>
</evidence>
<dbReference type="Proteomes" id="UP000092444">
    <property type="component" value="Unassembled WGS sequence"/>
</dbReference>
<reference evidence="22" key="1">
    <citation type="submission" date="2020-05" db="UniProtKB">
        <authorList>
            <consortium name="EnsemblMetazoa"/>
        </authorList>
    </citation>
    <scope>IDENTIFICATION</scope>
    <source>
        <strain evidence="22">Yale</strain>
    </source>
</reference>
<comment type="pathway">
    <text evidence="2">Cofactor biosynthesis; riboflavin biosynthesis; 5-amino-6-(D-ribitylamino)uracil from GTP: step 1/4.</text>
</comment>
<dbReference type="Pfam" id="PF00926">
    <property type="entry name" value="DHBP_synthase"/>
    <property type="match status" value="1"/>
</dbReference>
<evidence type="ECO:0000256" key="11">
    <source>
        <dbReference type="ARBA" id="ARBA00022679"/>
    </source>
</evidence>
<keyword evidence="13" id="KW-0547">Nucleotide-binding</keyword>
<dbReference type="InterPro" id="IPR032677">
    <property type="entry name" value="GTP_cyclohydro_II"/>
</dbReference>
<dbReference type="SUPFAM" id="SSF55821">
    <property type="entry name" value="YrdC/RibB"/>
    <property type="match status" value="1"/>
</dbReference>
<comment type="pathway">
    <text evidence="4">Cofactor biosynthesis; riboflavin biosynthesis; riboflavin from 2-hydroxy-3-oxobutyl phosphate and 5-amino-6-(D-ribitylamino)uracil: step 1/2.</text>
</comment>
<organism evidence="22 23">
    <name type="scientific">Glossina morsitans morsitans</name>
    <name type="common">Savannah tsetse fly</name>
    <dbReference type="NCBI Taxonomy" id="37546"/>
    <lineage>
        <taxon>Eukaryota</taxon>
        <taxon>Metazoa</taxon>
        <taxon>Ecdysozoa</taxon>
        <taxon>Arthropoda</taxon>
        <taxon>Hexapoda</taxon>
        <taxon>Insecta</taxon>
        <taxon>Pterygota</taxon>
        <taxon>Neoptera</taxon>
        <taxon>Endopterygota</taxon>
        <taxon>Diptera</taxon>
        <taxon>Brachycera</taxon>
        <taxon>Muscomorpha</taxon>
        <taxon>Hippoboscoidea</taxon>
        <taxon>Glossinidae</taxon>
        <taxon>Glossina</taxon>
    </lineage>
</organism>
<dbReference type="SUPFAM" id="SSF142695">
    <property type="entry name" value="RibA-like"/>
    <property type="match status" value="1"/>
</dbReference>